<keyword evidence="2" id="KW-1185">Reference proteome</keyword>
<comment type="caution">
    <text evidence="1">The sequence shown here is derived from an EMBL/GenBank/DDBJ whole genome shotgun (WGS) entry which is preliminary data.</text>
</comment>
<dbReference type="EMBL" id="CM039428">
    <property type="protein sequence ID" value="KAI4352286.1"/>
    <property type="molecule type" value="Genomic_DNA"/>
</dbReference>
<proteinExistence type="predicted"/>
<gene>
    <name evidence="1" type="ORF">L6164_006553</name>
</gene>
<accession>A0ACB9PUT9</accession>
<evidence type="ECO:0000313" key="1">
    <source>
        <dbReference type="EMBL" id="KAI4352286.1"/>
    </source>
</evidence>
<evidence type="ECO:0000313" key="2">
    <source>
        <dbReference type="Proteomes" id="UP000828941"/>
    </source>
</evidence>
<reference evidence="1 2" key="1">
    <citation type="journal article" date="2022" name="DNA Res.">
        <title>Chromosomal-level genome assembly of the orchid tree Bauhinia variegata (Leguminosae; Cercidoideae) supports the allotetraploid origin hypothesis of Bauhinia.</title>
        <authorList>
            <person name="Zhong Y."/>
            <person name="Chen Y."/>
            <person name="Zheng D."/>
            <person name="Pang J."/>
            <person name="Liu Y."/>
            <person name="Luo S."/>
            <person name="Meng S."/>
            <person name="Qian L."/>
            <person name="Wei D."/>
            <person name="Dai S."/>
            <person name="Zhou R."/>
        </authorList>
    </citation>
    <scope>NUCLEOTIDE SEQUENCE [LARGE SCALE GENOMIC DNA]</scope>
    <source>
        <strain evidence="1">BV-YZ2020</strain>
    </source>
</reference>
<dbReference type="Proteomes" id="UP000828941">
    <property type="component" value="Chromosome 3"/>
</dbReference>
<name>A0ACB9PUT9_BAUVA</name>
<protein>
    <submittedName>
        <fullName evidence="1">Uncharacterized protein</fullName>
    </submittedName>
</protein>
<sequence>MLTLLPFNRPNLERRHCRKKMLHMRRRYQIEMDETEDKLRSELQNMQFQASIETYQSWRSDGWEEESNKEPEARPDKEASKSAFLDNSMEDIVKEWEKKWATVQENALKQPSPAQREKTLDKQLHSLIEQLATKQAQAEGLLSEIHVKEVELERLNRLWRRVESNNLEVNTTRNRFTRNSSDKGLALSDRLPYHSGSRNEHQEKLMLLRSVFVLYILALHIVVFIKVSF</sequence>
<organism evidence="1 2">
    <name type="scientific">Bauhinia variegata</name>
    <name type="common">Purple orchid tree</name>
    <name type="synonym">Phanera variegata</name>
    <dbReference type="NCBI Taxonomy" id="167791"/>
    <lineage>
        <taxon>Eukaryota</taxon>
        <taxon>Viridiplantae</taxon>
        <taxon>Streptophyta</taxon>
        <taxon>Embryophyta</taxon>
        <taxon>Tracheophyta</taxon>
        <taxon>Spermatophyta</taxon>
        <taxon>Magnoliopsida</taxon>
        <taxon>eudicotyledons</taxon>
        <taxon>Gunneridae</taxon>
        <taxon>Pentapetalae</taxon>
        <taxon>rosids</taxon>
        <taxon>fabids</taxon>
        <taxon>Fabales</taxon>
        <taxon>Fabaceae</taxon>
        <taxon>Cercidoideae</taxon>
        <taxon>Cercideae</taxon>
        <taxon>Bauhiniinae</taxon>
        <taxon>Bauhinia</taxon>
    </lineage>
</organism>